<proteinExistence type="predicted"/>
<accession>A0A645AXF8</accession>
<dbReference type="AlphaFoldDB" id="A0A645AXF8"/>
<protein>
    <submittedName>
        <fullName evidence="1">Uncharacterized protein</fullName>
    </submittedName>
</protein>
<sequence length="43" mass="5017">MRNVNYMKTVNYLVLSYMNGSNIITVKIITEYPSMNMDKAKVK</sequence>
<organism evidence="1">
    <name type="scientific">bioreactor metagenome</name>
    <dbReference type="NCBI Taxonomy" id="1076179"/>
    <lineage>
        <taxon>unclassified sequences</taxon>
        <taxon>metagenomes</taxon>
        <taxon>ecological metagenomes</taxon>
    </lineage>
</organism>
<evidence type="ECO:0000313" key="1">
    <source>
        <dbReference type="EMBL" id="MPM54224.1"/>
    </source>
</evidence>
<reference evidence="1" key="1">
    <citation type="submission" date="2019-08" db="EMBL/GenBank/DDBJ databases">
        <authorList>
            <person name="Kucharzyk K."/>
            <person name="Murdoch R.W."/>
            <person name="Higgins S."/>
            <person name="Loffler F."/>
        </authorList>
    </citation>
    <scope>NUCLEOTIDE SEQUENCE</scope>
</reference>
<gene>
    <name evidence="1" type="ORF">SDC9_100998</name>
</gene>
<comment type="caution">
    <text evidence="1">The sequence shown here is derived from an EMBL/GenBank/DDBJ whole genome shotgun (WGS) entry which is preliminary data.</text>
</comment>
<dbReference type="EMBL" id="VSSQ01014705">
    <property type="protein sequence ID" value="MPM54224.1"/>
    <property type="molecule type" value="Genomic_DNA"/>
</dbReference>
<name>A0A645AXF8_9ZZZZ</name>